<dbReference type="PANTHER" id="PTHR47695:SF3">
    <property type="entry name" value="PID DOMAIN-CONTAINING PROTEIN"/>
    <property type="match status" value="1"/>
</dbReference>
<evidence type="ECO:0000313" key="3">
    <source>
        <dbReference type="WBParaSite" id="jg10587"/>
    </source>
</evidence>
<dbReference type="PROSITE" id="PS01179">
    <property type="entry name" value="PID"/>
    <property type="match status" value="1"/>
</dbReference>
<keyword evidence="2" id="KW-1185">Reference proteome</keyword>
<dbReference type="SMART" id="SM00462">
    <property type="entry name" value="PTB"/>
    <property type="match status" value="1"/>
</dbReference>
<dbReference type="Gene3D" id="2.30.29.30">
    <property type="entry name" value="Pleckstrin-homology domain (PH domain)/Phosphotyrosine-binding domain (PTB)"/>
    <property type="match status" value="1"/>
</dbReference>
<dbReference type="AlphaFoldDB" id="A0A915CNZ1"/>
<evidence type="ECO:0000259" key="1">
    <source>
        <dbReference type="PROSITE" id="PS01179"/>
    </source>
</evidence>
<proteinExistence type="predicted"/>
<dbReference type="Pfam" id="PF00640">
    <property type="entry name" value="PID"/>
    <property type="match status" value="1"/>
</dbReference>
<dbReference type="InterPro" id="IPR011993">
    <property type="entry name" value="PH-like_dom_sf"/>
</dbReference>
<dbReference type="GO" id="GO:0005737">
    <property type="term" value="C:cytoplasm"/>
    <property type="evidence" value="ECO:0007669"/>
    <property type="project" value="TreeGrafter"/>
</dbReference>
<sequence>MFPQHSKAIEDNSFDSASIDSPISIIKASPGRTVNDPFRFHGAGVNFKGTLIGEREVAEARGDEMCVEAMRIVKSSVISSGQHKQRVILNVSIKGLRINYDKTGTVYEEFPVTKISFVTRDMTDARAFSFVAVSPEQKYKFYAIKTTQTADHAVLSIRDMFQQSIAERESVKGFHIEDGVAVADLLDLESDVQCLGLGCDQLQCIPSMPEDCSNRSELFDVDLEMHCNQTDRLQRFEQQILSSVPIDSILNVQNMISIKLEMHLLGERNGNETSCEISRGYRSVKTTSIDLPKVE</sequence>
<dbReference type="Proteomes" id="UP000887574">
    <property type="component" value="Unplaced"/>
</dbReference>
<accession>A0A915CNZ1</accession>
<dbReference type="PANTHER" id="PTHR47695">
    <property type="entry name" value="PID DOMAIN-CONTAINING PROTEIN"/>
    <property type="match status" value="1"/>
</dbReference>
<organism evidence="2 3">
    <name type="scientific">Ditylenchus dipsaci</name>
    <dbReference type="NCBI Taxonomy" id="166011"/>
    <lineage>
        <taxon>Eukaryota</taxon>
        <taxon>Metazoa</taxon>
        <taxon>Ecdysozoa</taxon>
        <taxon>Nematoda</taxon>
        <taxon>Chromadorea</taxon>
        <taxon>Rhabditida</taxon>
        <taxon>Tylenchina</taxon>
        <taxon>Tylenchomorpha</taxon>
        <taxon>Sphaerularioidea</taxon>
        <taxon>Anguinidae</taxon>
        <taxon>Anguininae</taxon>
        <taxon>Ditylenchus</taxon>
    </lineage>
</organism>
<name>A0A915CNZ1_9BILA</name>
<reference evidence="3" key="1">
    <citation type="submission" date="2022-11" db="UniProtKB">
        <authorList>
            <consortium name="WormBaseParasite"/>
        </authorList>
    </citation>
    <scope>IDENTIFICATION</scope>
</reference>
<feature type="domain" description="PID" evidence="1">
    <location>
        <begin position="42"/>
        <end position="162"/>
    </location>
</feature>
<evidence type="ECO:0000313" key="2">
    <source>
        <dbReference type="Proteomes" id="UP000887574"/>
    </source>
</evidence>
<protein>
    <submittedName>
        <fullName evidence="3">PID domain-containing protein</fullName>
    </submittedName>
</protein>
<dbReference type="SUPFAM" id="SSF50729">
    <property type="entry name" value="PH domain-like"/>
    <property type="match status" value="1"/>
</dbReference>
<dbReference type="InterPro" id="IPR006020">
    <property type="entry name" value="PTB/PI_dom"/>
</dbReference>
<dbReference type="WBParaSite" id="jg10587">
    <property type="protein sequence ID" value="jg10587"/>
    <property type="gene ID" value="jg10587"/>
</dbReference>